<name>A0A0A3XJI5_BRAJP</name>
<dbReference type="Gene3D" id="1.10.443.10">
    <property type="entry name" value="Intergrase catalytic core"/>
    <property type="match status" value="1"/>
</dbReference>
<sequence>MTALAPYLSSFLREHLPKERGASQHTCEAYAQSFQLLLHFAAGRLKLKPSKIEIERLDAPLILAFLEHLEKQRGNSARTRNARFAAINSFFRYLEYRVPSCLDQSRRIHAIPMKKTDQALVGYLTRDELQALLDAPDVSTVSGIRDRAMLHLAFAAGMRVSELVGLRLDQIDRQTMSIVHIMGKGRRERVLPLWKETAAAVKAWLKVRPVSGAPELFFNARAQAMTRSGFEYILTKHVTTAARKAPSIADKGVSPHVLRHTCAMHTLQATRDVRKVSLWLGHASLQSTEVYLRADPTEKLEALAVMSPPMLTPGRFRAPDKLLAMLNAAGRKPNYAE</sequence>
<comment type="caution">
    <text evidence="8">The sequence shown here is derived from an EMBL/GenBank/DDBJ whole genome shotgun (WGS) entry which is preliminary data.</text>
</comment>
<proteinExistence type="predicted"/>
<evidence type="ECO:0000313" key="9">
    <source>
        <dbReference type="Proteomes" id="UP000030377"/>
    </source>
</evidence>
<keyword evidence="2" id="KW-0229">DNA integration</keyword>
<dbReference type="Gene3D" id="1.10.150.130">
    <property type="match status" value="1"/>
</dbReference>
<dbReference type="InterPro" id="IPR002104">
    <property type="entry name" value="Integrase_catalytic"/>
</dbReference>
<evidence type="ECO:0000259" key="6">
    <source>
        <dbReference type="PROSITE" id="PS51898"/>
    </source>
</evidence>
<dbReference type="InterPro" id="IPR050090">
    <property type="entry name" value="Tyrosine_recombinase_XerCD"/>
</dbReference>
<dbReference type="EMBL" id="JRPN01000046">
    <property type="protein sequence ID" value="KGT73424.1"/>
    <property type="molecule type" value="Genomic_DNA"/>
</dbReference>
<dbReference type="SUPFAM" id="SSF56349">
    <property type="entry name" value="DNA breaking-rejoining enzymes"/>
    <property type="match status" value="1"/>
</dbReference>
<dbReference type="PANTHER" id="PTHR30349:SF81">
    <property type="entry name" value="TYROSINE RECOMBINASE XERC"/>
    <property type="match status" value="1"/>
</dbReference>
<protein>
    <submittedName>
        <fullName evidence="8">Integrase</fullName>
    </submittedName>
</protein>
<dbReference type="Pfam" id="PF00589">
    <property type="entry name" value="Phage_integrase"/>
    <property type="match status" value="1"/>
</dbReference>
<dbReference type="GO" id="GO:0003677">
    <property type="term" value="F:DNA binding"/>
    <property type="evidence" value="ECO:0007669"/>
    <property type="project" value="UniProtKB-UniRule"/>
</dbReference>
<keyword evidence="1" id="KW-0159">Chromosome partition</keyword>
<evidence type="ECO:0000259" key="7">
    <source>
        <dbReference type="PROSITE" id="PS51900"/>
    </source>
</evidence>
<dbReference type="InterPro" id="IPR011010">
    <property type="entry name" value="DNA_brk_join_enz"/>
</dbReference>
<dbReference type="Pfam" id="PF02899">
    <property type="entry name" value="Phage_int_SAM_1"/>
    <property type="match status" value="1"/>
</dbReference>
<feature type="domain" description="Tyr recombinase" evidence="6">
    <location>
        <begin position="119"/>
        <end position="304"/>
    </location>
</feature>
<gene>
    <name evidence="8" type="ORF">MA20_44240</name>
</gene>
<dbReference type="RefSeq" id="WP_041960646.1">
    <property type="nucleotide sequence ID" value="NZ_JRPN01000046.1"/>
</dbReference>
<dbReference type="Proteomes" id="UP000030377">
    <property type="component" value="Unassembled WGS sequence"/>
</dbReference>
<dbReference type="PANTHER" id="PTHR30349">
    <property type="entry name" value="PHAGE INTEGRASE-RELATED"/>
    <property type="match status" value="1"/>
</dbReference>
<reference evidence="8 9" key="1">
    <citation type="submission" date="2014-09" db="EMBL/GenBank/DDBJ databases">
        <title>Draft genome of Bradyrhizobium japonicum Is-34.</title>
        <authorList>
            <person name="Tsurumaru H."/>
            <person name="Yamakawa T."/>
            <person name="Hashimoto S."/>
            <person name="Okizaki K."/>
            <person name="Kanesaki Y."/>
            <person name="Yoshikawa H."/>
            <person name="Yajima S."/>
        </authorList>
    </citation>
    <scope>NUCLEOTIDE SEQUENCE [LARGE SCALE GENOMIC DNA]</scope>
    <source>
        <strain evidence="8 9">Is-34</strain>
    </source>
</reference>
<dbReference type="PROSITE" id="PS51898">
    <property type="entry name" value="TYR_RECOMBINASE"/>
    <property type="match status" value="1"/>
</dbReference>
<evidence type="ECO:0000313" key="8">
    <source>
        <dbReference type="EMBL" id="KGT73424.1"/>
    </source>
</evidence>
<evidence type="ECO:0000256" key="4">
    <source>
        <dbReference type="ARBA" id="ARBA00023172"/>
    </source>
</evidence>
<dbReference type="InterPro" id="IPR013762">
    <property type="entry name" value="Integrase-like_cat_sf"/>
</dbReference>
<evidence type="ECO:0000256" key="2">
    <source>
        <dbReference type="ARBA" id="ARBA00022908"/>
    </source>
</evidence>
<dbReference type="GO" id="GO:0006310">
    <property type="term" value="P:DNA recombination"/>
    <property type="evidence" value="ECO:0007669"/>
    <property type="project" value="UniProtKB-KW"/>
</dbReference>
<evidence type="ECO:0000256" key="1">
    <source>
        <dbReference type="ARBA" id="ARBA00022829"/>
    </source>
</evidence>
<keyword evidence="3 5" id="KW-0238">DNA-binding</keyword>
<dbReference type="PROSITE" id="PS51900">
    <property type="entry name" value="CB"/>
    <property type="match status" value="1"/>
</dbReference>
<dbReference type="GO" id="GO:0015074">
    <property type="term" value="P:DNA integration"/>
    <property type="evidence" value="ECO:0007669"/>
    <property type="project" value="UniProtKB-KW"/>
</dbReference>
<dbReference type="InterPro" id="IPR004107">
    <property type="entry name" value="Integrase_SAM-like_N"/>
</dbReference>
<dbReference type="GO" id="GO:0007059">
    <property type="term" value="P:chromosome segregation"/>
    <property type="evidence" value="ECO:0007669"/>
    <property type="project" value="UniProtKB-KW"/>
</dbReference>
<accession>A0A0A3XJI5</accession>
<dbReference type="InterPro" id="IPR044068">
    <property type="entry name" value="CB"/>
</dbReference>
<evidence type="ECO:0000256" key="5">
    <source>
        <dbReference type="PROSITE-ProRule" id="PRU01248"/>
    </source>
</evidence>
<organism evidence="8 9">
    <name type="scientific">Bradyrhizobium japonicum</name>
    <dbReference type="NCBI Taxonomy" id="375"/>
    <lineage>
        <taxon>Bacteria</taxon>
        <taxon>Pseudomonadati</taxon>
        <taxon>Pseudomonadota</taxon>
        <taxon>Alphaproteobacteria</taxon>
        <taxon>Hyphomicrobiales</taxon>
        <taxon>Nitrobacteraceae</taxon>
        <taxon>Bradyrhizobium</taxon>
    </lineage>
</organism>
<dbReference type="SUPFAM" id="SSF47823">
    <property type="entry name" value="lambda integrase-like, N-terminal domain"/>
    <property type="match status" value="1"/>
</dbReference>
<feature type="domain" description="Core-binding (CB)" evidence="7">
    <location>
        <begin position="2"/>
        <end position="95"/>
    </location>
</feature>
<evidence type="ECO:0000256" key="3">
    <source>
        <dbReference type="ARBA" id="ARBA00023125"/>
    </source>
</evidence>
<dbReference type="AlphaFoldDB" id="A0A0A3XJI5"/>
<keyword evidence="4" id="KW-0233">DNA recombination</keyword>
<dbReference type="InterPro" id="IPR010998">
    <property type="entry name" value="Integrase_recombinase_N"/>
</dbReference>